<dbReference type="InterPro" id="IPR043128">
    <property type="entry name" value="Rev_trsase/Diguanyl_cyclase"/>
</dbReference>
<dbReference type="Gene3D" id="3.30.70.270">
    <property type="match status" value="1"/>
</dbReference>
<feature type="region of interest" description="Disordered" evidence="1">
    <location>
        <begin position="87"/>
        <end position="110"/>
    </location>
</feature>
<dbReference type="PANTHER" id="PTHR45138:SF9">
    <property type="entry name" value="DIGUANYLATE CYCLASE DGCM-RELATED"/>
    <property type="match status" value="1"/>
</dbReference>
<dbReference type="SUPFAM" id="SSF55073">
    <property type="entry name" value="Nucleotide cyclase"/>
    <property type="match status" value="1"/>
</dbReference>
<dbReference type="GO" id="GO:0043709">
    <property type="term" value="P:cell adhesion involved in single-species biofilm formation"/>
    <property type="evidence" value="ECO:0007669"/>
    <property type="project" value="TreeGrafter"/>
</dbReference>
<dbReference type="GO" id="GO:0052621">
    <property type="term" value="F:diguanylate cyclase activity"/>
    <property type="evidence" value="ECO:0007669"/>
    <property type="project" value="TreeGrafter"/>
</dbReference>
<comment type="caution">
    <text evidence="3">The sequence shown here is derived from an EMBL/GenBank/DDBJ whole genome shotgun (WGS) entry which is preliminary data.</text>
</comment>
<dbReference type="Proteomes" id="UP000054537">
    <property type="component" value="Unassembled WGS sequence"/>
</dbReference>
<proteinExistence type="predicted"/>
<dbReference type="Pfam" id="PF00990">
    <property type="entry name" value="GGDEF"/>
    <property type="match status" value="1"/>
</dbReference>
<evidence type="ECO:0000259" key="2">
    <source>
        <dbReference type="PROSITE" id="PS50887"/>
    </source>
</evidence>
<evidence type="ECO:0000256" key="1">
    <source>
        <dbReference type="SAM" id="MobiDB-lite"/>
    </source>
</evidence>
<dbReference type="eggNOG" id="COG2199">
    <property type="taxonomic scope" value="Bacteria"/>
</dbReference>
<reference evidence="3 4" key="1">
    <citation type="submission" date="2014-10" db="EMBL/GenBank/DDBJ databases">
        <title>Draft genome sequence of Actinoplanes utahensis NRRL 12052.</title>
        <authorList>
            <person name="Velasco-Bucheli B."/>
            <person name="del Cerro C."/>
            <person name="Hormigo D."/>
            <person name="Garcia J.L."/>
            <person name="Acebal C."/>
            <person name="Arroyo M."/>
            <person name="de la Mata I."/>
        </authorList>
    </citation>
    <scope>NUCLEOTIDE SEQUENCE [LARGE SCALE GENOMIC DNA]</scope>
    <source>
        <strain evidence="3 4">NRRL 12052</strain>
    </source>
</reference>
<dbReference type="GO" id="GO:0005886">
    <property type="term" value="C:plasma membrane"/>
    <property type="evidence" value="ECO:0007669"/>
    <property type="project" value="TreeGrafter"/>
</dbReference>
<dbReference type="InterPro" id="IPR000160">
    <property type="entry name" value="GGDEF_dom"/>
</dbReference>
<dbReference type="InterPro" id="IPR050469">
    <property type="entry name" value="Diguanylate_Cyclase"/>
</dbReference>
<dbReference type="GO" id="GO:1902201">
    <property type="term" value="P:negative regulation of bacterial-type flagellum-dependent cell motility"/>
    <property type="evidence" value="ECO:0007669"/>
    <property type="project" value="TreeGrafter"/>
</dbReference>
<evidence type="ECO:0000313" key="3">
    <source>
        <dbReference type="EMBL" id="KHD73410.1"/>
    </source>
</evidence>
<name>A0A0A6UBJ7_ACTUT</name>
<dbReference type="PROSITE" id="PS50887">
    <property type="entry name" value="GGDEF"/>
    <property type="match status" value="1"/>
</dbReference>
<sequence>MPRRAAAGDELLTWVAATLREQVHAHDIVGRLGGDEFVALLGDPSSAARVRSALAARTGASIGVAVLDVDGADFDSLYAVADARLHQQKKHATGRQPHTDQDGTGLLTSW</sequence>
<dbReference type="OrthoDB" id="23692at2"/>
<evidence type="ECO:0000313" key="4">
    <source>
        <dbReference type="Proteomes" id="UP000054537"/>
    </source>
</evidence>
<dbReference type="InterPro" id="IPR029787">
    <property type="entry name" value="Nucleotide_cyclase"/>
</dbReference>
<organism evidence="3 4">
    <name type="scientific">Actinoplanes utahensis</name>
    <dbReference type="NCBI Taxonomy" id="1869"/>
    <lineage>
        <taxon>Bacteria</taxon>
        <taxon>Bacillati</taxon>
        <taxon>Actinomycetota</taxon>
        <taxon>Actinomycetes</taxon>
        <taxon>Micromonosporales</taxon>
        <taxon>Micromonosporaceae</taxon>
        <taxon>Actinoplanes</taxon>
    </lineage>
</organism>
<feature type="domain" description="GGDEF" evidence="2">
    <location>
        <begin position="1"/>
        <end position="103"/>
    </location>
</feature>
<dbReference type="AlphaFoldDB" id="A0A0A6UBJ7"/>
<protein>
    <recommendedName>
        <fullName evidence="2">GGDEF domain-containing protein</fullName>
    </recommendedName>
</protein>
<gene>
    <name evidence="3" type="ORF">MB27_34915</name>
</gene>
<accession>A0A0A6UBJ7</accession>
<dbReference type="PANTHER" id="PTHR45138">
    <property type="entry name" value="REGULATORY COMPONENTS OF SENSORY TRANSDUCTION SYSTEM"/>
    <property type="match status" value="1"/>
</dbReference>
<keyword evidence="4" id="KW-1185">Reference proteome</keyword>
<dbReference type="STRING" id="1869.MB27_34915"/>
<dbReference type="RefSeq" id="WP_052164476.1">
    <property type="nucleotide sequence ID" value="NZ_BAABKU010000007.1"/>
</dbReference>
<dbReference type="EMBL" id="JRTT01000131">
    <property type="protein sequence ID" value="KHD73410.1"/>
    <property type="molecule type" value="Genomic_DNA"/>
</dbReference>